<evidence type="ECO:0000256" key="1">
    <source>
        <dbReference type="ARBA" id="ARBA00022692"/>
    </source>
</evidence>
<dbReference type="PANTHER" id="PTHR23121:SF9">
    <property type="entry name" value="SODIUM-DEPENDENT GLUCOSE TRANSPORTER 1"/>
    <property type="match status" value="1"/>
</dbReference>
<protein>
    <recommendedName>
        <fullName evidence="8">Major facilitator superfamily (MFS) profile domain-containing protein</fullName>
    </recommendedName>
</protein>
<dbReference type="InterPro" id="IPR036259">
    <property type="entry name" value="MFS_trans_sf"/>
</dbReference>
<evidence type="ECO:0000256" key="4">
    <source>
        <dbReference type="SAM" id="MobiDB-lite"/>
    </source>
</evidence>
<dbReference type="KEGG" id="lgi:LOTGIDRAFT_116948"/>
<feature type="transmembrane region" description="Helical" evidence="5">
    <location>
        <begin position="121"/>
        <end position="142"/>
    </location>
</feature>
<keyword evidence="1 5" id="KW-0812">Transmembrane</keyword>
<feature type="non-terminal residue" evidence="6">
    <location>
        <position position="1"/>
    </location>
</feature>
<dbReference type="GeneID" id="20231424"/>
<evidence type="ECO:0000256" key="2">
    <source>
        <dbReference type="ARBA" id="ARBA00022989"/>
    </source>
</evidence>
<dbReference type="Pfam" id="PF07690">
    <property type="entry name" value="MFS_1"/>
    <property type="match status" value="1"/>
</dbReference>
<feature type="transmembrane region" description="Helical" evidence="5">
    <location>
        <begin position="163"/>
        <end position="185"/>
    </location>
</feature>
<keyword evidence="3 5" id="KW-0472">Membrane</keyword>
<keyword evidence="2 5" id="KW-1133">Transmembrane helix</keyword>
<feature type="transmembrane region" description="Helical" evidence="5">
    <location>
        <begin position="326"/>
        <end position="345"/>
    </location>
</feature>
<dbReference type="RefSeq" id="XP_009053814.1">
    <property type="nucleotide sequence ID" value="XM_009055566.1"/>
</dbReference>
<dbReference type="OrthoDB" id="546893at2759"/>
<dbReference type="GO" id="GO:0022857">
    <property type="term" value="F:transmembrane transporter activity"/>
    <property type="evidence" value="ECO:0007669"/>
    <property type="project" value="InterPro"/>
</dbReference>
<dbReference type="CTD" id="20231424"/>
<feature type="transmembrane region" description="Helical" evidence="5">
    <location>
        <begin position="63"/>
        <end position="82"/>
    </location>
</feature>
<dbReference type="AlphaFoldDB" id="V4AEI6"/>
<keyword evidence="7" id="KW-1185">Reference proteome</keyword>
<dbReference type="Proteomes" id="UP000030746">
    <property type="component" value="Unassembled WGS sequence"/>
</dbReference>
<feature type="transmembrane region" description="Helical" evidence="5">
    <location>
        <begin position="6"/>
        <end position="36"/>
    </location>
</feature>
<dbReference type="PANTHER" id="PTHR23121">
    <property type="entry name" value="SODIUM-DEPENDENT GLUCOSE TRANSPORTER 1"/>
    <property type="match status" value="1"/>
</dbReference>
<feature type="transmembrane region" description="Helical" evidence="5">
    <location>
        <begin position="298"/>
        <end position="319"/>
    </location>
</feature>
<evidence type="ECO:0000313" key="7">
    <source>
        <dbReference type="Proteomes" id="UP000030746"/>
    </source>
</evidence>
<accession>V4AEI6</accession>
<evidence type="ECO:0008006" key="8">
    <source>
        <dbReference type="Google" id="ProtNLM"/>
    </source>
</evidence>
<feature type="region of interest" description="Disordered" evidence="4">
    <location>
        <begin position="386"/>
        <end position="409"/>
    </location>
</feature>
<gene>
    <name evidence="6" type="ORF">LOTGIDRAFT_116948</name>
</gene>
<dbReference type="Gene3D" id="1.20.1250.20">
    <property type="entry name" value="MFS general substrate transporter like domains"/>
    <property type="match status" value="2"/>
</dbReference>
<evidence type="ECO:0000256" key="5">
    <source>
        <dbReference type="SAM" id="Phobius"/>
    </source>
</evidence>
<name>V4AEI6_LOTGI</name>
<feature type="transmembrane region" description="Helical" evidence="5">
    <location>
        <begin position="262"/>
        <end position="286"/>
    </location>
</feature>
<proteinExistence type="predicted"/>
<dbReference type="OMA" id="KYHEENI"/>
<evidence type="ECO:0000313" key="6">
    <source>
        <dbReference type="EMBL" id="ESO95297.1"/>
    </source>
</evidence>
<dbReference type="HOGENOM" id="CLU_028923_2_1_1"/>
<dbReference type="EMBL" id="KB201656">
    <property type="protein sequence ID" value="ESO95297.1"/>
    <property type="molecule type" value="Genomic_DNA"/>
</dbReference>
<feature type="transmembrane region" description="Helical" evidence="5">
    <location>
        <begin position="238"/>
        <end position="255"/>
    </location>
</feature>
<dbReference type="SUPFAM" id="SSF103473">
    <property type="entry name" value="MFS general substrate transporter"/>
    <property type="match status" value="1"/>
</dbReference>
<sequence length="425" mass="46786">FDQLLLLFYTLVLTSIATTVAPWCTVLTVLAIMIAFQGISMGVLDTGGNVLCIKIWGRKSAPYMQLLHFAFGVGACIAPLLAEPFLMNPELLAQANNNNVTSADLFNSALNALSNMSNIQFAYMIIGLLLAVNAIMFLVLYCKENHKDVPTPQEEKENKLRQGTATFRIVILTLLFLFFFVYVGMEVTYGGLLSTFSVKQMNWTEQEGATVTSAFWGSIAAGRGIAILVAKLCSPPCMLIADLFLIILGAIILCFGTLKSDIFLWIGTLTLGLGMSSLFPTGISWADHYFPLTGKSTGILIVGSSLGEMIVPFITGYICSHESEMALMYSMLVWGSISLIIYIIMQNVASSKKTISLIHTPSRDGFEPLRDDDDVLPLDLIESPTYTNGLTESTRSRQPKIQFKPEKESNGEYKRLIDFSDQEFS</sequence>
<organism evidence="6 7">
    <name type="scientific">Lottia gigantea</name>
    <name type="common">Giant owl limpet</name>
    <dbReference type="NCBI Taxonomy" id="225164"/>
    <lineage>
        <taxon>Eukaryota</taxon>
        <taxon>Metazoa</taxon>
        <taxon>Spiralia</taxon>
        <taxon>Lophotrochozoa</taxon>
        <taxon>Mollusca</taxon>
        <taxon>Gastropoda</taxon>
        <taxon>Patellogastropoda</taxon>
        <taxon>Lottioidea</taxon>
        <taxon>Lottiidae</taxon>
        <taxon>Lottia</taxon>
    </lineage>
</organism>
<dbReference type="InterPro" id="IPR011701">
    <property type="entry name" value="MFS"/>
</dbReference>
<reference evidence="6 7" key="1">
    <citation type="journal article" date="2013" name="Nature">
        <title>Insights into bilaterian evolution from three spiralian genomes.</title>
        <authorList>
            <person name="Simakov O."/>
            <person name="Marletaz F."/>
            <person name="Cho S.J."/>
            <person name="Edsinger-Gonzales E."/>
            <person name="Havlak P."/>
            <person name="Hellsten U."/>
            <person name="Kuo D.H."/>
            <person name="Larsson T."/>
            <person name="Lv J."/>
            <person name="Arendt D."/>
            <person name="Savage R."/>
            <person name="Osoegawa K."/>
            <person name="de Jong P."/>
            <person name="Grimwood J."/>
            <person name="Chapman J.A."/>
            <person name="Shapiro H."/>
            <person name="Aerts A."/>
            <person name="Otillar R.P."/>
            <person name="Terry A.Y."/>
            <person name="Boore J.L."/>
            <person name="Grigoriev I.V."/>
            <person name="Lindberg D.R."/>
            <person name="Seaver E.C."/>
            <person name="Weisblat D.A."/>
            <person name="Putnam N.H."/>
            <person name="Rokhsar D.S."/>
        </authorList>
    </citation>
    <scope>NUCLEOTIDE SEQUENCE [LARGE SCALE GENOMIC DNA]</scope>
</reference>
<evidence type="ECO:0000256" key="3">
    <source>
        <dbReference type="ARBA" id="ARBA00023136"/>
    </source>
</evidence>